<feature type="domain" description="Tyrosine-protein kinase ephrin type A/B receptor-like" evidence="3">
    <location>
        <begin position="869"/>
        <end position="909"/>
    </location>
</feature>
<dbReference type="Gene3D" id="2.10.50.10">
    <property type="entry name" value="Tumor Necrosis Factor Receptor, subunit A, domain 2"/>
    <property type="match status" value="6"/>
</dbReference>
<dbReference type="InterPro" id="IPR009030">
    <property type="entry name" value="Growth_fac_rcpt_cys_sf"/>
</dbReference>
<dbReference type="InterPro" id="IPR046341">
    <property type="entry name" value="SET_dom_sf"/>
</dbReference>
<feature type="coiled-coil region" evidence="1">
    <location>
        <begin position="1270"/>
        <end position="1301"/>
    </location>
</feature>
<dbReference type="SUPFAM" id="SSF81822">
    <property type="entry name" value="RuBisCo LSMT C-terminal, substrate-binding domain"/>
    <property type="match status" value="1"/>
</dbReference>
<feature type="domain" description="Rubisco LSMT substrate-binding" evidence="4">
    <location>
        <begin position="1205"/>
        <end position="1321"/>
    </location>
</feature>
<gene>
    <name evidence="5" type="ORF">D9Q98_001005</name>
</gene>
<dbReference type="Gene3D" id="3.90.1410.10">
    <property type="entry name" value="set domain protein methyltransferase, domain 1"/>
    <property type="match status" value="1"/>
</dbReference>
<keyword evidence="1" id="KW-0175">Coiled coil</keyword>
<feature type="domain" description="Tyrosine-protein kinase ephrin type A/B receptor-like" evidence="3">
    <location>
        <begin position="233"/>
        <end position="276"/>
    </location>
</feature>
<dbReference type="InterPro" id="IPR011641">
    <property type="entry name" value="Tyr-kin_ephrin_A/B_rcpt-like"/>
</dbReference>
<protein>
    <submittedName>
        <fullName evidence="5">Uncharacterized protein</fullName>
    </submittedName>
</protein>
<sequence length="1387" mass="143970">MTNPRRAAVLALCVLGLAAYATAACNKEGIISVNLVSTTSPADPIAKCLSGMTLVIDGDVNCQVTITPTAADGNFVTAIWGSDADLYTVLQACPTTARDTVVSGSPTFDDTAIADAVSKAIYGSDVVTAAGVDSATISGSTLTLARGGSEWVYAITESNSADFTKTSGDVTIASACSAAGTFGVEVSATHKICAKCPAGSYSAATNYGGCTPCAAGSYQSSVGMSSCTLCPSGTYAEAGTSNCLPCAAGTYAGTEGSGVCKSCPDGTYSNIPGSTACLYCAGGVPVCNGGLTEDDDFYLGGNKCSTIATPPLPSEGSSILEAGSIVGLMTGLPSPYNIETYNPYLFSKCTALSQLVLTVAIDCSVEILPITDTNCAEPGTTAYSYNGLAIQGFYDGMAKIRTLLPSGNSSSYLLTLTKTSGQPDNRVDMTYFAASTDASKDMSASQKVTGTFAVSGNPIVLTTPDGNCPAVSLKDGSNCEACPVGYICDGTSSTACDPDSYNPYVGGLTCLTCASCRGSGGSCIGMTSNGASDYCSVPYTVLSCTAAGTYRTGDATPANNVCKRIPSGYREKIGSGVAARSEIVPCEKGTYSFWVDITRTPSIPTTCKAVEGRMYAPRVGMQQGLPCKAGTFVSNGGTACTPCAAGTYRDFFTNEANCAVCPAGRESGPSGGAACTPCRPGYINPSQAAFCTACPLNTAQPLAGQTTCTNCTAGEETFDDGNTVCSKCAKGFYNPSAIPAEEDPSCVAAPAGGYVNTTGAKTYTPCGVGTFSDETGSDWCDICPPGQYANTKGSKSCKTCPAGTYSSGGASTCKSCAAGYYAPSGSSICSPCKAGTYSAATRATTCSPCPKGQQCPMLATKAPTSCKAGYYSSKEGQKTCTPCPVNKFRGANDLAGTSCAACPRGTGTRGLVGQTRSVRRAVTAAAAVLGAATDPSSYDALVRWCIEQHQLPPLAVEPAVLDGEAGTKRSGFVASKAVTQSDVVLEIPGSLAITSVDVSKDPQLEALARGRSELVGLALWLMLERSKGGGSEWHALLQTLPQATLSPILWSDEEREQLLRGSPVQEEARTRQQALRQEWSDVVALAHKSSSGSAAFPVDAFNEQAFLEAMSVVLMHAAYLPAAQCFAMLPLVGGFCRTGSSSGALLDYDLERGAVTVVAQRTYSPGQEVAIYDGRPNGELLLATGTMEAGNPADCLFMDASLVAADRLYTTKRAILEELGLGTRIEFPIFEDRIATQQLVFLRLSRLQDPAQLAKIDFATDTIVSPENEYEILQLMMADLRDRLQAYASEYDDDVKDLQRRDLTPKQRLAAQLRLGEKRILSGTMGGVRRRLAPIRGIPTKSGGMQDPNADFAEIFETLESLPSAPKKLLDGIGRWLSGKDDPTWKR</sequence>
<evidence type="ECO:0000313" key="6">
    <source>
        <dbReference type="Proteomes" id="UP001055712"/>
    </source>
</evidence>
<reference evidence="5" key="1">
    <citation type="journal article" date="2019" name="Plant J.">
        <title>Chlorella vulgaris genome assembly and annotation reveals the molecular basis for metabolic acclimation to high light conditions.</title>
        <authorList>
            <person name="Cecchin M."/>
            <person name="Marcolungo L."/>
            <person name="Rossato M."/>
            <person name="Girolomoni L."/>
            <person name="Cosentino E."/>
            <person name="Cuine S."/>
            <person name="Li-Beisson Y."/>
            <person name="Delledonne M."/>
            <person name="Ballottari M."/>
        </authorList>
    </citation>
    <scope>NUCLEOTIDE SEQUENCE</scope>
    <source>
        <strain evidence="5">211/11P</strain>
    </source>
</reference>
<keyword evidence="2" id="KW-0732">Signal</keyword>
<comment type="caution">
    <text evidence="5">The sequence shown here is derived from an EMBL/GenBank/DDBJ whole genome shotgun (WGS) entry which is preliminary data.</text>
</comment>
<organism evidence="5 6">
    <name type="scientific">Chlorella vulgaris</name>
    <name type="common">Green alga</name>
    <dbReference type="NCBI Taxonomy" id="3077"/>
    <lineage>
        <taxon>Eukaryota</taxon>
        <taxon>Viridiplantae</taxon>
        <taxon>Chlorophyta</taxon>
        <taxon>core chlorophytes</taxon>
        <taxon>Trebouxiophyceae</taxon>
        <taxon>Chlorellales</taxon>
        <taxon>Chlorellaceae</taxon>
        <taxon>Chlorella clade</taxon>
        <taxon>Chlorella</taxon>
    </lineage>
</organism>
<proteinExistence type="predicted"/>
<feature type="domain" description="Tyrosine-protein kinase ephrin type A/B receptor-like" evidence="3">
    <location>
        <begin position="769"/>
        <end position="812"/>
    </location>
</feature>
<dbReference type="OrthoDB" id="341421at2759"/>
<dbReference type="Pfam" id="PF09273">
    <property type="entry name" value="Rubis-subs-bind"/>
    <property type="match status" value="1"/>
</dbReference>
<evidence type="ECO:0000259" key="4">
    <source>
        <dbReference type="Pfam" id="PF09273"/>
    </source>
</evidence>
<dbReference type="Proteomes" id="UP001055712">
    <property type="component" value="Unassembled WGS sequence"/>
</dbReference>
<dbReference type="InterPro" id="IPR036464">
    <property type="entry name" value="Rubisco_LSMT_subst-bd_sf"/>
</dbReference>
<dbReference type="EMBL" id="SIDB01000001">
    <property type="protein sequence ID" value="KAI3438580.1"/>
    <property type="molecule type" value="Genomic_DNA"/>
</dbReference>
<dbReference type="Pfam" id="PF07699">
    <property type="entry name" value="Ephrin_rec_like"/>
    <property type="match status" value="3"/>
</dbReference>
<keyword evidence="6" id="KW-1185">Reference proteome</keyword>
<dbReference type="PANTHER" id="PTHR46967:SF2">
    <property type="entry name" value="SUSHI, VON WILLEBRAND FACTOR TYPE A, EGF AND PENTRAXIN DOMAIN-CONTAINING PROTEIN 1-LIKE"/>
    <property type="match status" value="1"/>
</dbReference>
<feature type="signal peptide" evidence="2">
    <location>
        <begin position="1"/>
        <end position="23"/>
    </location>
</feature>
<dbReference type="SUPFAM" id="SSF57184">
    <property type="entry name" value="Growth factor receptor domain"/>
    <property type="match status" value="2"/>
</dbReference>
<evidence type="ECO:0000259" key="3">
    <source>
        <dbReference type="Pfam" id="PF07699"/>
    </source>
</evidence>
<evidence type="ECO:0000256" key="1">
    <source>
        <dbReference type="SAM" id="Coils"/>
    </source>
</evidence>
<accession>A0A9D4Z257</accession>
<dbReference type="PROSITE" id="PS51257">
    <property type="entry name" value="PROKAR_LIPOPROTEIN"/>
    <property type="match status" value="1"/>
</dbReference>
<feature type="chain" id="PRO_5038802941" evidence="2">
    <location>
        <begin position="24"/>
        <end position="1387"/>
    </location>
</feature>
<reference evidence="5" key="2">
    <citation type="submission" date="2020-11" db="EMBL/GenBank/DDBJ databases">
        <authorList>
            <person name="Cecchin M."/>
            <person name="Marcolungo L."/>
            <person name="Rossato M."/>
            <person name="Girolomoni L."/>
            <person name="Cosentino E."/>
            <person name="Cuine S."/>
            <person name="Li-Beisson Y."/>
            <person name="Delledonne M."/>
            <person name="Ballottari M."/>
        </authorList>
    </citation>
    <scope>NUCLEOTIDE SEQUENCE</scope>
    <source>
        <strain evidence="5">211/11P</strain>
        <tissue evidence="5">Whole cell</tissue>
    </source>
</reference>
<dbReference type="PANTHER" id="PTHR46967">
    <property type="entry name" value="INSULIN-LIKE GROWTH FACTOR BINDING PROTEIN,N-TERMINAL"/>
    <property type="match status" value="1"/>
</dbReference>
<evidence type="ECO:0000313" key="5">
    <source>
        <dbReference type="EMBL" id="KAI3438580.1"/>
    </source>
</evidence>
<dbReference type="Gene3D" id="3.90.1420.10">
    <property type="entry name" value="Rubisco LSMT, substrate-binding domain"/>
    <property type="match status" value="1"/>
</dbReference>
<name>A0A9D4Z257_CHLVU</name>
<evidence type="ECO:0000256" key="2">
    <source>
        <dbReference type="SAM" id="SignalP"/>
    </source>
</evidence>
<dbReference type="InterPro" id="IPR015353">
    <property type="entry name" value="Rubisco_LSMT_subst-bd"/>
</dbReference>
<dbReference type="SUPFAM" id="SSF82199">
    <property type="entry name" value="SET domain"/>
    <property type="match status" value="1"/>
</dbReference>
<dbReference type="SMART" id="SM01411">
    <property type="entry name" value="Ephrin_rec_like"/>
    <property type="match status" value="9"/>
</dbReference>